<dbReference type="GO" id="GO:0003677">
    <property type="term" value="F:DNA binding"/>
    <property type="evidence" value="ECO:0007669"/>
    <property type="project" value="InterPro"/>
</dbReference>
<dbReference type="InterPro" id="IPR042066">
    <property type="entry name" value="Spt6_death-like"/>
</dbReference>
<proteinExistence type="inferred from homology"/>
<evidence type="ECO:0000256" key="11">
    <source>
        <dbReference type="SAM" id="MobiDB-lite"/>
    </source>
</evidence>
<feature type="domain" description="S1 motif" evidence="12">
    <location>
        <begin position="1096"/>
        <end position="1163"/>
    </location>
</feature>
<dbReference type="GO" id="GO:0001073">
    <property type="term" value="F:transcription antitermination factor activity, DNA binding"/>
    <property type="evidence" value="ECO:0007669"/>
    <property type="project" value="EnsemblFungi"/>
</dbReference>
<dbReference type="InterPro" id="IPR035018">
    <property type="entry name" value="Spt6_SH2_C"/>
</dbReference>
<feature type="region of interest" description="Disordered" evidence="11">
    <location>
        <begin position="1"/>
        <end position="199"/>
    </location>
</feature>
<dbReference type="STRING" id="644358.A0A0C4E4P3"/>
<reference evidence="13" key="3">
    <citation type="submission" date="2011-03" db="EMBL/GenBank/DDBJ databases">
        <title>Annotation of Magnaporthe poae ATCC 64411.</title>
        <authorList>
            <person name="Ma L.-J."/>
            <person name="Dead R."/>
            <person name="Young S.K."/>
            <person name="Zeng Q."/>
            <person name="Gargeya S."/>
            <person name="Fitzgerald M."/>
            <person name="Haas B."/>
            <person name="Abouelleil A."/>
            <person name="Alvarado L."/>
            <person name="Arachchi H.M."/>
            <person name="Berlin A."/>
            <person name="Brown A."/>
            <person name="Chapman S.B."/>
            <person name="Chen Z."/>
            <person name="Dunbar C."/>
            <person name="Freedman E."/>
            <person name="Gearin G."/>
            <person name="Gellesch M."/>
            <person name="Goldberg J."/>
            <person name="Griggs A."/>
            <person name="Gujja S."/>
            <person name="Heiman D."/>
            <person name="Howarth C."/>
            <person name="Larson L."/>
            <person name="Lui A."/>
            <person name="MacDonald P.J.P."/>
            <person name="Mehta T."/>
            <person name="Montmayeur A."/>
            <person name="Murphy C."/>
            <person name="Neiman D."/>
            <person name="Pearson M."/>
            <person name="Priest M."/>
            <person name="Roberts A."/>
            <person name="Saif S."/>
            <person name="Shea T."/>
            <person name="Shenoy N."/>
            <person name="Sisk P."/>
            <person name="Stolte C."/>
            <person name="Sykes S."/>
            <person name="Yandava C."/>
            <person name="Wortman J."/>
            <person name="Nusbaum C."/>
            <person name="Birren B."/>
        </authorList>
    </citation>
    <scope>NUCLEOTIDE SEQUENCE</scope>
    <source>
        <strain evidence="13">ATCC 64411</strain>
    </source>
</reference>
<dbReference type="InterPro" id="IPR000980">
    <property type="entry name" value="SH2"/>
</dbReference>
<dbReference type="Gene3D" id="1.10.10.2740">
    <property type="entry name" value="Spt6, Death-like domain"/>
    <property type="match status" value="1"/>
</dbReference>
<dbReference type="InterPro" id="IPR035019">
    <property type="entry name" value="Spt6_SH2_N"/>
</dbReference>
<dbReference type="SMART" id="SM00252">
    <property type="entry name" value="SH2"/>
    <property type="match status" value="1"/>
</dbReference>
<dbReference type="VEuPathDB" id="FungiDB:MAPG_07441"/>
<reference evidence="14" key="4">
    <citation type="journal article" date="2015" name="G3 (Bethesda)">
        <title>Genome sequences of three phytopathogenic species of the Magnaporthaceae family of fungi.</title>
        <authorList>
            <person name="Okagaki L.H."/>
            <person name="Nunes C.C."/>
            <person name="Sailsbery J."/>
            <person name="Clay B."/>
            <person name="Brown D."/>
            <person name="John T."/>
            <person name="Oh Y."/>
            <person name="Young N."/>
            <person name="Fitzgerald M."/>
            <person name="Haas B.J."/>
            <person name="Zeng Q."/>
            <person name="Young S."/>
            <person name="Adiconis X."/>
            <person name="Fan L."/>
            <person name="Levin J.Z."/>
            <person name="Mitchell T.K."/>
            <person name="Okubara P.A."/>
            <person name="Farman M.L."/>
            <person name="Kohn L.M."/>
            <person name="Birren B."/>
            <person name="Ma L.-J."/>
            <person name="Dean R.A."/>
        </authorList>
    </citation>
    <scope>NUCLEOTIDE SEQUENCE</scope>
    <source>
        <strain evidence="14">ATCC 64411 / 73-15</strain>
    </source>
</reference>
<dbReference type="GO" id="GO:0008023">
    <property type="term" value="C:transcription elongation factor complex"/>
    <property type="evidence" value="ECO:0007669"/>
    <property type="project" value="TreeGrafter"/>
</dbReference>
<evidence type="ECO:0000256" key="7">
    <source>
        <dbReference type="ARBA" id="ARBA00023163"/>
    </source>
</evidence>
<dbReference type="SUPFAM" id="SSF158832">
    <property type="entry name" value="Tex N-terminal region-like"/>
    <property type="match status" value="1"/>
</dbReference>
<gene>
    <name evidence="13" type="ORF">MAPG_07441</name>
</gene>
<evidence type="ECO:0000256" key="6">
    <source>
        <dbReference type="ARBA" id="ARBA00022999"/>
    </source>
</evidence>
<dbReference type="InterPro" id="IPR023319">
    <property type="entry name" value="Tex-like_HTH_dom_sf"/>
</dbReference>
<dbReference type="EnsemblFungi" id="MAPG_07441T0">
    <property type="protein sequence ID" value="MAPG_07441T0"/>
    <property type="gene ID" value="MAPG_07441"/>
</dbReference>
<dbReference type="SUPFAM" id="SSF55550">
    <property type="entry name" value="SH2 domain"/>
    <property type="match status" value="1"/>
</dbReference>
<dbReference type="Pfam" id="PF22706">
    <property type="entry name" value="Tex_central_region"/>
    <property type="match status" value="1"/>
</dbReference>
<reference evidence="14" key="5">
    <citation type="submission" date="2015-06" db="UniProtKB">
        <authorList>
            <consortium name="EnsemblFungi"/>
        </authorList>
    </citation>
    <scope>IDENTIFICATION</scope>
    <source>
        <strain evidence="14">ATCC 64411</strain>
    </source>
</reference>
<dbReference type="GO" id="GO:0033554">
    <property type="term" value="P:cellular response to stress"/>
    <property type="evidence" value="ECO:0007669"/>
    <property type="project" value="EnsemblFungi"/>
</dbReference>
<dbReference type="Pfam" id="PF14633">
    <property type="entry name" value="SH2_2"/>
    <property type="match status" value="1"/>
</dbReference>
<dbReference type="PANTHER" id="PTHR10145">
    <property type="entry name" value="TRANSCRIPTION ELONGATION FACTOR SPT6"/>
    <property type="match status" value="1"/>
</dbReference>
<dbReference type="GO" id="GO:0031491">
    <property type="term" value="F:nucleosome binding"/>
    <property type="evidence" value="ECO:0007669"/>
    <property type="project" value="EnsemblFungi"/>
</dbReference>
<evidence type="ECO:0000259" key="12">
    <source>
        <dbReference type="PROSITE" id="PS50126"/>
    </source>
</evidence>
<dbReference type="Pfam" id="PF14641">
    <property type="entry name" value="HTH_44"/>
    <property type="match status" value="1"/>
</dbReference>
<evidence type="ECO:0000313" key="13">
    <source>
        <dbReference type="EMBL" id="KLU88455.1"/>
    </source>
</evidence>
<dbReference type="InterPro" id="IPR023323">
    <property type="entry name" value="Tex-like_dom_sf"/>
</dbReference>
<dbReference type="Pfam" id="PF14635">
    <property type="entry name" value="HHH_7"/>
    <property type="match status" value="1"/>
</dbReference>
<organism evidence="14 15">
    <name type="scientific">Magnaporthiopsis poae (strain ATCC 64411 / 73-15)</name>
    <name type="common">Kentucky bluegrass fungus</name>
    <name type="synonym">Magnaporthe poae</name>
    <dbReference type="NCBI Taxonomy" id="644358"/>
    <lineage>
        <taxon>Eukaryota</taxon>
        <taxon>Fungi</taxon>
        <taxon>Dikarya</taxon>
        <taxon>Ascomycota</taxon>
        <taxon>Pezizomycotina</taxon>
        <taxon>Sordariomycetes</taxon>
        <taxon>Sordariomycetidae</taxon>
        <taxon>Magnaporthales</taxon>
        <taxon>Magnaporthaceae</taxon>
        <taxon>Magnaporthiopsis</taxon>
    </lineage>
</organism>
<dbReference type="GO" id="GO:0003746">
    <property type="term" value="F:translation elongation factor activity"/>
    <property type="evidence" value="ECO:0007669"/>
    <property type="project" value="UniProtKB-KW"/>
</dbReference>
<dbReference type="FunFam" id="3.30.505.10:FF:000065">
    <property type="entry name" value="Transcription elongation factor SPT6"/>
    <property type="match status" value="1"/>
</dbReference>
<reference evidence="15" key="1">
    <citation type="submission" date="2010-05" db="EMBL/GenBank/DDBJ databases">
        <title>The genome sequence of Magnaporthe poae strain ATCC 64411.</title>
        <authorList>
            <person name="Ma L.-J."/>
            <person name="Dead R."/>
            <person name="Young S."/>
            <person name="Zeng Q."/>
            <person name="Koehrsen M."/>
            <person name="Alvarado L."/>
            <person name="Berlin A."/>
            <person name="Chapman S.B."/>
            <person name="Chen Z."/>
            <person name="Freedman E."/>
            <person name="Gellesch M."/>
            <person name="Goldberg J."/>
            <person name="Griggs A."/>
            <person name="Gujja S."/>
            <person name="Heilman E.R."/>
            <person name="Heiman D."/>
            <person name="Hepburn T."/>
            <person name="Howarth C."/>
            <person name="Jen D."/>
            <person name="Larson L."/>
            <person name="Mehta T."/>
            <person name="Neiman D."/>
            <person name="Pearson M."/>
            <person name="Roberts A."/>
            <person name="Saif S."/>
            <person name="Shea T."/>
            <person name="Shenoy N."/>
            <person name="Sisk P."/>
            <person name="Stolte C."/>
            <person name="Sykes S."/>
            <person name="Walk T."/>
            <person name="White J."/>
            <person name="Yandava C."/>
            <person name="Haas B."/>
            <person name="Nusbaum C."/>
            <person name="Birren B."/>
        </authorList>
    </citation>
    <scope>NUCLEOTIDE SEQUENCE [LARGE SCALE GENOMIC DNA]</scope>
    <source>
        <strain evidence="15">ATCC 64411 / 73-15</strain>
    </source>
</reference>
<keyword evidence="7 10" id="KW-0804">Transcription</keyword>
<feature type="compositionally biased region" description="Acidic residues" evidence="11">
    <location>
        <begin position="10"/>
        <end position="28"/>
    </location>
</feature>
<dbReference type="Gene3D" id="3.30.505.10">
    <property type="entry name" value="SH2 domain"/>
    <property type="match status" value="2"/>
</dbReference>
<dbReference type="Proteomes" id="UP000011715">
    <property type="component" value="Unassembled WGS sequence"/>
</dbReference>
<dbReference type="CDD" id="cd09918">
    <property type="entry name" value="SH2_Nterm_SPT6_like"/>
    <property type="match status" value="1"/>
</dbReference>
<dbReference type="GO" id="GO:0031440">
    <property type="term" value="P:regulation of mRNA 3'-end processing"/>
    <property type="evidence" value="ECO:0007669"/>
    <property type="project" value="EnsemblFungi"/>
</dbReference>
<evidence type="ECO:0000256" key="5">
    <source>
        <dbReference type="ARBA" id="ARBA00022454"/>
    </source>
</evidence>
<dbReference type="InterPro" id="IPR035420">
    <property type="entry name" value="Spt6_SH2"/>
</dbReference>
<feature type="compositionally biased region" description="Basic and acidic residues" evidence="11">
    <location>
        <begin position="183"/>
        <end position="199"/>
    </location>
</feature>
<evidence type="ECO:0000256" key="2">
    <source>
        <dbReference type="ARBA" id="ARBA00004286"/>
    </source>
</evidence>
<dbReference type="InterPro" id="IPR036860">
    <property type="entry name" value="SH2_dom_sf"/>
</dbReference>
<dbReference type="PIRSF" id="PIRSF036947">
    <property type="entry name" value="Spt6"/>
    <property type="match status" value="1"/>
</dbReference>
<reference evidence="13" key="2">
    <citation type="submission" date="2010-05" db="EMBL/GenBank/DDBJ databases">
        <title>The Genome Sequence of Magnaporthe poae strain ATCC 64411.</title>
        <authorList>
            <consortium name="The Broad Institute Genome Sequencing Platform"/>
            <consortium name="Broad Institute Genome Sequencing Center for Infectious Disease"/>
            <person name="Ma L.-J."/>
            <person name="Dead R."/>
            <person name="Young S."/>
            <person name="Zeng Q."/>
            <person name="Koehrsen M."/>
            <person name="Alvarado L."/>
            <person name="Berlin A."/>
            <person name="Chapman S.B."/>
            <person name="Chen Z."/>
            <person name="Freedman E."/>
            <person name="Gellesch M."/>
            <person name="Goldberg J."/>
            <person name="Griggs A."/>
            <person name="Gujja S."/>
            <person name="Heilman E.R."/>
            <person name="Heiman D."/>
            <person name="Hepburn T."/>
            <person name="Howarth C."/>
            <person name="Jen D."/>
            <person name="Larson L."/>
            <person name="Mehta T."/>
            <person name="Neiman D."/>
            <person name="Pearson M."/>
            <person name="Roberts A."/>
            <person name="Saif S."/>
            <person name="Shea T."/>
            <person name="Shenoy N."/>
            <person name="Sisk P."/>
            <person name="Stolte C."/>
            <person name="Sykes S."/>
            <person name="Walk T."/>
            <person name="White J."/>
            <person name="Yandava C."/>
            <person name="Haas B."/>
            <person name="Nusbaum C."/>
            <person name="Birren B."/>
        </authorList>
    </citation>
    <scope>NUCLEOTIDE SEQUENCE</scope>
    <source>
        <strain evidence="13">ATCC 64411</strain>
    </source>
</reference>
<name>A0A0C4E4P3_MAGP6</name>
<dbReference type="GO" id="GO:0140673">
    <property type="term" value="P:transcription elongation-coupled chromatin remodeling"/>
    <property type="evidence" value="ECO:0007669"/>
    <property type="project" value="EnsemblFungi"/>
</dbReference>
<dbReference type="InterPro" id="IPR012337">
    <property type="entry name" value="RNaseH-like_sf"/>
</dbReference>
<dbReference type="GO" id="GO:0000122">
    <property type="term" value="P:negative regulation of transcription by RNA polymerase II"/>
    <property type="evidence" value="ECO:0007669"/>
    <property type="project" value="EnsemblFungi"/>
</dbReference>
<dbReference type="InterPro" id="IPR032706">
    <property type="entry name" value="Spt6_HHH"/>
</dbReference>
<feature type="compositionally biased region" description="Acidic residues" evidence="11">
    <location>
        <begin position="90"/>
        <end position="102"/>
    </location>
</feature>
<dbReference type="InterPro" id="IPR049540">
    <property type="entry name" value="Spt6-like_S1"/>
</dbReference>
<dbReference type="GO" id="GO:0032968">
    <property type="term" value="P:positive regulation of transcription elongation by RNA polymerase II"/>
    <property type="evidence" value="ECO:0007669"/>
    <property type="project" value="EnsemblFungi"/>
</dbReference>
<dbReference type="PROSITE" id="PS50126">
    <property type="entry name" value="S1"/>
    <property type="match status" value="1"/>
</dbReference>
<dbReference type="EMBL" id="ADBL01001796">
    <property type="status" value="NOT_ANNOTATED_CDS"/>
    <property type="molecule type" value="Genomic_DNA"/>
</dbReference>
<dbReference type="SUPFAM" id="SSF50249">
    <property type="entry name" value="Nucleic acid-binding proteins"/>
    <property type="match status" value="1"/>
</dbReference>
<dbReference type="FunFam" id="3.30.420.140:FF:000007">
    <property type="entry name" value="Transcription elongation factor SPT6"/>
    <property type="match status" value="1"/>
</dbReference>
<dbReference type="Gene3D" id="1.10.3500.10">
    <property type="entry name" value="Tex N-terminal region-like"/>
    <property type="match status" value="1"/>
</dbReference>
<feature type="compositionally biased region" description="Basic and acidic residues" evidence="11">
    <location>
        <begin position="126"/>
        <end position="140"/>
    </location>
</feature>
<dbReference type="InterPro" id="IPR010994">
    <property type="entry name" value="RuvA_2-like"/>
</dbReference>
<dbReference type="SUPFAM" id="SSF53098">
    <property type="entry name" value="Ribonuclease H-like"/>
    <property type="match status" value="1"/>
</dbReference>
<dbReference type="CDD" id="cd09928">
    <property type="entry name" value="SH2_Cterm_SPT6_like"/>
    <property type="match status" value="1"/>
</dbReference>
<dbReference type="FunFam" id="3.30.505.10:FF:000056">
    <property type="entry name" value="Transcription elongation factor Spt6"/>
    <property type="match status" value="1"/>
</dbReference>
<dbReference type="Pfam" id="PF14632">
    <property type="entry name" value="SPT6_acidic"/>
    <property type="match status" value="1"/>
</dbReference>
<feature type="compositionally biased region" description="Acidic residues" evidence="11">
    <location>
        <begin position="166"/>
        <end position="182"/>
    </location>
</feature>
<dbReference type="GO" id="GO:0000791">
    <property type="term" value="C:euchromatin"/>
    <property type="evidence" value="ECO:0007669"/>
    <property type="project" value="EnsemblFungi"/>
</dbReference>
<keyword evidence="6" id="KW-0727">SH2 domain</keyword>
<dbReference type="Pfam" id="PF14639">
    <property type="entry name" value="YqgF"/>
    <property type="match status" value="1"/>
</dbReference>
<comment type="function">
    <text evidence="9">Histone H3-H4 chaperone that plays a role in maintenance of chromatin structure during RNA polymerase II transcription elongation thereby repressing transcription initiation from cryptic promoters. Mediates the reassembly of nucleosomes onto the promoters of at least a selected set of genes during repression; the nucleosome reassembly is essential for transcriptional repression. Essential for viability.</text>
</comment>
<dbReference type="SUPFAM" id="SSF47781">
    <property type="entry name" value="RuvA domain 2-like"/>
    <property type="match status" value="2"/>
</dbReference>
<dbReference type="Gene3D" id="3.30.420.140">
    <property type="entry name" value="YqgF/RNase H-like domain"/>
    <property type="match status" value="1"/>
</dbReference>
<dbReference type="OMA" id="GYFYLCF"/>
<evidence type="ECO:0000313" key="14">
    <source>
        <dbReference type="EnsemblFungi" id="MAPG_07441T0"/>
    </source>
</evidence>
<evidence type="ECO:0000256" key="10">
    <source>
        <dbReference type="PIRNR" id="PIRNR036947"/>
    </source>
</evidence>
<dbReference type="InterPro" id="IPR028231">
    <property type="entry name" value="Spt6_YqgF"/>
</dbReference>
<evidence type="ECO:0000313" key="15">
    <source>
        <dbReference type="Proteomes" id="UP000011715"/>
    </source>
</evidence>
<feature type="compositionally biased region" description="Acidic residues" evidence="11">
    <location>
        <begin position="40"/>
        <end position="52"/>
    </location>
</feature>
<dbReference type="InterPro" id="IPR017072">
    <property type="entry name" value="TF_Spt6"/>
</dbReference>
<dbReference type="PANTHER" id="PTHR10145:SF6">
    <property type="entry name" value="TRANSCRIPTION ELONGATION FACTOR SPT6"/>
    <property type="match status" value="1"/>
</dbReference>
<comment type="similarity">
    <text evidence="3 10">Belongs to the SPT6 family.</text>
</comment>
<dbReference type="InterPro" id="IPR055179">
    <property type="entry name" value="Tex-like_central_region"/>
</dbReference>
<sequence length="1410" mass="163124">MSNSMRDLIDGEAELDDEEDDESFDGEEGSTSKRPPQVDDSSEEEDDDDEEEAQRIRENFIVDEEEEEEDVEDDEAARKRRRKRRRAEREEEAQLDDEDLDLIGESRPDWERKTESQPKFKRLKQGHREDDARGDSRRDLTQIFSDDEDEQDDRHYSRPSRHGPADEFDDFIEDDYPEDEDERNQRQEDMEVARPRDRGVVVDTSGLDKEALDDFEAIFGHGEDYEWALQAEEDEQERQREEENLEIKDIFEPAQLQDKLLTDEDNEIRFTDEPERFQLERRAFKDLQLTAEQFKEEARWISKLIWPKKQLGLDLRTHFNKAVAKVLEFFVVDEVEVPFVFNHRKDYIIYTRRKGYERNSSDPEITADKLLVQDDLWRILELDIKFRSLIEKRNVLEKTYENLKASAGVSDPMVEEMLFQAETMEELQDLHDYMQFQYASQMKELTAAGAITKEVKRPGAKSTSSFERIRNANVYNFVKAYGISPDRLAQNALREGKKAIPEDPEKMPIELADSLCDSYFDTGDAVVTAARNMYAEELYQNPRMRRHFRVAYYTIGSVSCRRTEKGLRRIDEAHPFYEIKYLLDQTIEDLARRPEVFLKMMKAEEEGLVEVRLTLQKEREFRKNLLAEFQSDNFSERADAWNEERRKVLDVAFPKLEKIISKGVKDSLRTACQEELLQICREEFSKRLDQAPYKPKGLVLGTTPRCLVISNGMADPNRDLLCWAYVEENDRVIEQGKFGSLGRDEAARNAFCELVERRRPDVIGVSGWSADTNRLVRDLETLISDRGLMGNEFEDPETEEVRTELLEVFVVNDEVARLYKDSPKAVADHPTLNPVTRYCIALGRYLQNPLKEYANLGKDVTSLAIHPCQNLLPQDKLFKVLETALVDVVNLVGVDINEAVNDPYTATLLPYVAGLGPRKATAVIKAIHKNGGIVSSRAELVGDPDRGKVPVVGPHVWNNCVSFLSIDYDATNESSDPLDSTRVHPEDYELGRKMAADALELDEEDVRTAVEDNGPGAVVRMLFKEDSQEKVNELVLEEYAEQLEAKYHQRKRATLYSIRSELLGPYEELRRHFLPLSPDEIFTMFTGETKDSLCKGMIVPINIRLVKEDFAIAKLDCGIEGRIEAHEVSTRHSVREILQVGQTTRAKILDISRKDFMCKLSVREDALRVPFRRQLDYDRGSWDFRLEAQDMEDMTEKDNVTGRAQRVIKHPMFKPFNSTQAEEYLGSQPPGEVVVRSSSKGNDHLAVTWKVADNVYQHVDVLELDKENEFSVGRTLKVANKYTYSDLDELIVDHIKAMSKKVDELMRHEKFQKGSRSDLERWLTTYMDANPNRSTYAFCLDTKHPGYFVLCFKASRSSRIGSWSVRVIPQAFEMMGNQYPDVRALCNGFKLRWQSEQLKMQSSMPHRGGK</sequence>
<keyword evidence="13" id="KW-0648">Protein biosynthesis</keyword>
<dbReference type="Pfam" id="PF21710">
    <property type="entry name" value="Spt6_S1"/>
    <property type="match status" value="1"/>
</dbReference>
<keyword evidence="8 10" id="KW-0539">Nucleus</keyword>
<feature type="compositionally biased region" description="Acidic residues" evidence="11">
    <location>
        <begin position="61"/>
        <end position="75"/>
    </location>
</feature>
<protein>
    <recommendedName>
        <fullName evidence="4 10">Transcription elongation factor Spt6</fullName>
    </recommendedName>
</protein>
<feature type="compositionally biased region" description="Basic and acidic residues" evidence="11">
    <location>
        <begin position="104"/>
        <end position="118"/>
    </location>
</feature>
<evidence type="ECO:0000256" key="8">
    <source>
        <dbReference type="ARBA" id="ARBA00023242"/>
    </source>
</evidence>
<keyword evidence="15" id="KW-1185">Reference proteome</keyword>
<dbReference type="GO" id="GO:0006334">
    <property type="term" value="P:nucleosome assembly"/>
    <property type="evidence" value="ECO:0007669"/>
    <property type="project" value="EnsemblFungi"/>
</dbReference>
<dbReference type="Gene3D" id="1.10.10.650">
    <property type="entry name" value="RuvA domain 2-like"/>
    <property type="match status" value="1"/>
</dbReference>
<dbReference type="OrthoDB" id="995477at2759"/>
<dbReference type="Gene3D" id="1.10.150.850">
    <property type="entry name" value="Spt6, helix-hairpin-helix domain"/>
    <property type="match status" value="1"/>
</dbReference>
<dbReference type="InterPro" id="IPR037027">
    <property type="entry name" value="YqgF/RNaseH-like_dom_sf"/>
</dbReference>
<dbReference type="InterPro" id="IPR028083">
    <property type="entry name" value="Spt6_acidic_N_dom"/>
</dbReference>
<dbReference type="GO" id="GO:0000082">
    <property type="term" value="P:G1/S transition of mitotic cell cycle"/>
    <property type="evidence" value="ECO:0007669"/>
    <property type="project" value="EnsemblFungi"/>
</dbReference>
<dbReference type="GO" id="GO:0005721">
    <property type="term" value="C:pericentric heterochromatin"/>
    <property type="evidence" value="ECO:0007669"/>
    <property type="project" value="EnsemblFungi"/>
</dbReference>
<keyword evidence="13" id="KW-0251">Elongation factor</keyword>
<dbReference type="InterPro" id="IPR003029">
    <property type="entry name" value="S1_domain"/>
</dbReference>
<dbReference type="FunFam" id="1.10.10.2740:FF:000002">
    <property type="entry name" value="Transcription elongation factor Spt6"/>
    <property type="match status" value="1"/>
</dbReference>
<comment type="function">
    <text evidence="10">Plays a role in maintenance of chromatin structure during RNA polymerase II transcription elongation thereby repressing transcription initiation from cryptic promoters. Mediates the reassembly of nucleosomes onto the promoters of at least a selected set of genes during repression; the nucleosome reassembly is essential for transcriptional repression.</text>
</comment>
<dbReference type="InterPro" id="IPR012340">
    <property type="entry name" value="NA-bd_OB-fold"/>
</dbReference>
<dbReference type="GO" id="GO:0016973">
    <property type="term" value="P:poly(A)+ mRNA export from nucleus"/>
    <property type="evidence" value="ECO:0007669"/>
    <property type="project" value="EnsemblFungi"/>
</dbReference>
<evidence type="ECO:0000256" key="9">
    <source>
        <dbReference type="ARBA" id="ARBA00093389"/>
    </source>
</evidence>
<comment type="subcellular location">
    <subcellularLocation>
        <location evidence="2">Chromosome</location>
    </subcellularLocation>
    <subcellularLocation>
        <location evidence="1 10">Nucleus</location>
    </subcellularLocation>
</comment>
<keyword evidence="5" id="KW-0158">Chromosome</keyword>
<dbReference type="CDD" id="cd00164">
    <property type="entry name" value="S1_like"/>
    <property type="match status" value="1"/>
</dbReference>
<evidence type="ECO:0000256" key="3">
    <source>
        <dbReference type="ARBA" id="ARBA00009253"/>
    </source>
</evidence>
<accession>A0A0C4E4P3</accession>
<dbReference type="EMBL" id="GL876971">
    <property type="protein sequence ID" value="KLU88455.1"/>
    <property type="molecule type" value="Genomic_DNA"/>
</dbReference>
<dbReference type="InterPro" id="IPR028088">
    <property type="entry name" value="Spt6_HTH_DNA-bd_dom"/>
</dbReference>
<evidence type="ECO:0000256" key="4">
    <source>
        <dbReference type="ARBA" id="ARBA00020248"/>
    </source>
</evidence>
<dbReference type="eggNOG" id="KOG1856">
    <property type="taxonomic scope" value="Eukaryota"/>
</dbReference>
<evidence type="ECO:0000256" key="1">
    <source>
        <dbReference type="ARBA" id="ARBA00004123"/>
    </source>
</evidence>
<dbReference type="GO" id="GO:0042393">
    <property type="term" value="F:histone binding"/>
    <property type="evidence" value="ECO:0007669"/>
    <property type="project" value="EnsemblFungi"/>
</dbReference>
<dbReference type="Gene3D" id="2.40.50.140">
    <property type="entry name" value="Nucleic acid-binding proteins"/>
    <property type="match status" value="1"/>
</dbReference>